<dbReference type="EMBL" id="JAQQPM010000002">
    <property type="protein sequence ID" value="KAK2067999.1"/>
    <property type="molecule type" value="Genomic_DNA"/>
</dbReference>
<comment type="caution">
    <text evidence="1">The sequence shown here is derived from an EMBL/GenBank/DDBJ whole genome shotgun (WGS) entry which is preliminary data.</text>
</comment>
<keyword evidence="2" id="KW-1185">Reference proteome</keyword>
<evidence type="ECO:0000313" key="1">
    <source>
        <dbReference type="EMBL" id="KAK2067999.1"/>
    </source>
</evidence>
<organism evidence="1 2">
    <name type="scientific">Phyllachora maydis</name>
    <dbReference type="NCBI Taxonomy" id="1825666"/>
    <lineage>
        <taxon>Eukaryota</taxon>
        <taxon>Fungi</taxon>
        <taxon>Dikarya</taxon>
        <taxon>Ascomycota</taxon>
        <taxon>Pezizomycotina</taxon>
        <taxon>Sordariomycetes</taxon>
        <taxon>Sordariomycetidae</taxon>
        <taxon>Phyllachorales</taxon>
        <taxon>Phyllachoraceae</taxon>
        <taxon>Phyllachora</taxon>
    </lineage>
</organism>
<proteinExistence type="predicted"/>
<evidence type="ECO:0000313" key="2">
    <source>
        <dbReference type="Proteomes" id="UP001217918"/>
    </source>
</evidence>
<reference evidence="1" key="1">
    <citation type="journal article" date="2023" name="Mol. Plant Microbe Interact.">
        <title>Elucidating the Obligate Nature and Biological Capacity of an Invasive Fungal Corn Pathogen.</title>
        <authorList>
            <person name="MacCready J.S."/>
            <person name="Roggenkamp E.M."/>
            <person name="Gdanetz K."/>
            <person name="Chilvers M.I."/>
        </authorList>
    </citation>
    <scope>NUCLEOTIDE SEQUENCE</scope>
    <source>
        <strain evidence="1">PM02</strain>
    </source>
</reference>
<dbReference type="AlphaFoldDB" id="A0AAD9HYN3"/>
<accession>A0AAD9HYN3</accession>
<sequence>MWLPPPAVALAFWGTHIDPGPYFHYSQQASASLRQTRSGYSSAIRAVGDTSNSKYLTRSLRRVAESAVKASVVCIPAGQLLPIDLRVWCVVLASCYFRSNLLPRPTDQSEGKFLS</sequence>
<dbReference type="Proteomes" id="UP001217918">
    <property type="component" value="Unassembled WGS sequence"/>
</dbReference>
<name>A0AAD9HYN3_9PEZI</name>
<gene>
    <name evidence="1" type="ORF">P8C59_002673</name>
</gene>
<protein>
    <submittedName>
        <fullName evidence="1">Uncharacterized protein</fullName>
    </submittedName>
</protein>